<protein>
    <submittedName>
        <fullName evidence="1">Uncharacterized protein</fullName>
    </submittedName>
</protein>
<dbReference type="EMBL" id="PYFT01000001">
    <property type="protein sequence ID" value="PSR54134.1"/>
    <property type="molecule type" value="Genomic_DNA"/>
</dbReference>
<accession>A0A2T2YF56</accession>
<evidence type="ECO:0000313" key="2">
    <source>
        <dbReference type="Proteomes" id="UP000240357"/>
    </source>
</evidence>
<dbReference type="AlphaFoldDB" id="A0A2T2YF56"/>
<dbReference type="Proteomes" id="UP000240357">
    <property type="component" value="Unassembled WGS sequence"/>
</dbReference>
<reference evidence="1 2" key="1">
    <citation type="submission" date="2018-03" db="EMBL/GenBank/DDBJ databases">
        <title>Adhaeribacter sp. HMF7605 Genome sequencing and assembly.</title>
        <authorList>
            <person name="Kang H."/>
            <person name="Kang J."/>
            <person name="Cha I."/>
            <person name="Kim H."/>
            <person name="Joh K."/>
        </authorList>
    </citation>
    <scope>NUCLEOTIDE SEQUENCE [LARGE SCALE GENOMIC DNA]</scope>
    <source>
        <strain evidence="1 2">HMF7605</strain>
    </source>
</reference>
<gene>
    <name evidence="1" type="ORF">AHMF7605_11690</name>
</gene>
<evidence type="ECO:0000313" key="1">
    <source>
        <dbReference type="EMBL" id="PSR54134.1"/>
    </source>
</evidence>
<sequence>MAEVDIRFNGGTGEDEITFWDANIKYPINDTRQIQVRDASNPSMVIWQGFYRNGTALPLTAPYPNPLTEAGKTYYEPVGKNGTVAGTVTSNGTDPVSGKAVADYITANVFVPAYDTEPTTGSDKLIRSKDLKTFFEGNSGKPVLYTVGNTYQGGQLLYEGGLILRLRNTTTFNDAGTLAARYTNNTANFDIAARQPITNISNAGPATIAVNASIEVTNINTSVNAALTISIADRLGGAPFTLNFTVTANKDIDLAWDGNFFTGDLPASLPIVNQIQVHSFRFYWVAAESRYRRIIESAELPNSDVLDDITLQKVTNWDTVTSKASVIDTTPETIICVPNGITTWEYNPLRPNVFIRITGVTTLKPTGASAAAVNIGSSGLVEIEQGATGYAVSFYGQAPPVAPSTSANATTLLGWRQLTKTMVWDSLAGGTVTVSSLAVPTGFAASKTASGIKYVWNAVQGASTYQIQISFNGVDGWTTVYLPAENNPNKLATTYTYPLTGGGKGNLTTGQTYYAKIRALDNSSTNLPDSAYSSNVLTTW</sequence>
<comment type="caution">
    <text evidence="1">The sequence shown here is derived from an EMBL/GenBank/DDBJ whole genome shotgun (WGS) entry which is preliminary data.</text>
</comment>
<dbReference type="InterPro" id="IPR013783">
    <property type="entry name" value="Ig-like_fold"/>
</dbReference>
<name>A0A2T2YF56_9BACT</name>
<organism evidence="1 2">
    <name type="scientific">Adhaeribacter arboris</name>
    <dbReference type="NCBI Taxonomy" id="2072846"/>
    <lineage>
        <taxon>Bacteria</taxon>
        <taxon>Pseudomonadati</taxon>
        <taxon>Bacteroidota</taxon>
        <taxon>Cytophagia</taxon>
        <taxon>Cytophagales</taxon>
        <taxon>Hymenobacteraceae</taxon>
        <taxon>Adhaeribacter</taxon>
    </lineage>
</organism>
<keyword evidence="2" id="KW-1185">Reference proteome</keyword>
<proteinExistence type="predicted"/>
<dbReference type="RefSeq" id="WP_106929508.1">
    <property type="nucleotide sequence ID" value="NZ_PYFT01000001.1"/>
</dbReference>
<dbReference type="Gene3D" id="2.60.40.10">
    <property type="entry name" value="Immunoglobulins"/>
    <property type="match status" value="1"/>
</dbReference>